<dbReference type="AlphaFoldDB" id="A0A6A5VGJ4"/>
<dbReference type="OrthoDB" id="2115692at2759"/>
<evidence type="ECO:0000313" key="2">
    <source>
        <dbReference type="Proteomes" id="UP000800036"/>
    </source>
</evidence>
<protein>
    <submittedName>
        <fullName evidence="1">Uncharacterized protein</fullName>
    </submittedName>
</protein>
<dbReference type="Gene3D" id="3.40.630.30">
    <property type="match status" value="1"/>
</dbReference>
<keyword evidence="2" id="KW-1185">Reference proteome</keyword>
<gene>
    <name evidence="1" type="ORF">BU23DRAFT_404173</name>
</gene>
<dbReference type="EMBL" id="ML976667">
    <property type="protein sequence ID" value="KAF1976281.1"/>
    <property type="molecule type" value="Genomic_DNA"/>
</dbReference>
<feature type="non-terminal residue" evidence="1">
    <location>
        <position position="67"/>
    </location>
</feature>
<accession>A0A6A5VGJ4</accession>
<dbReference type="Proteomes" id="UP000800036">
    <property type="component" value="Unassembled WGS sequence"/>
</dbReference>
<name>A0A6A5VGJ4_9PLEO</name>
<dbReference type="PANTHER" id="PTHR42791">
    <property type="entry name" value="GNAT FAMILY ACETYLTRANSFERASE"/>
    <property type="match status" value="1"/>
</dbReference>
<feature type="non-terminal residue" evidence="1">
    <location>
        <position position="1"/>
    </location>
</feature>
<dbReference type="PANTHER" id="PTHR42791:SF14">
    <property type="entry name" value="N-ACETYLTRANSFERASE DOMAIN-CONTAINING PROTEIN"/>
    <property type="match status" value="1"/>
</dbReference>
<evidence type="ECO:0000313" key="1">
    <source>
        <dbReference type="EMBL" id="KAF1976281.1"/>
    </source>
</evidence>
<dbReference type="InterPro" id="IPR052523">
    <property type="entry name" value="Trichothecene_AcTrans"/>
</dbReference>
<organism evidence="1 2">
    <name type="scientific">Bimuria novae-zelandiae CBS 107.79</name>
    <dbReference type="NCBI Taxonomy" id="1447943"/>
    <lineage>
        <taxon>Eukaryota</taxon>
        <taxon>Fungi</taxon>
        <taxon>Dikarya</taxon>
        <taxon>Ascomycota</taxon>
        <taxon>Pezizomycotina</taxon>
        <taxon>Dothideomycetes</taxon>
        <taxon>Pleosporomycetidae</taxon>
        <taxon>Pleosporales</taxon>
        <taxon>Massarineae</taxon>
        <taxon>Didymosphaeriaceae</taxon>
        <taxon>Bimuria</taxon>
    </lineage>
</organism>
<proteinExistence type="predicted"/>
<reference evidence="1" key="1">
    <citation type="journal article" date="2020" name="Stud. Mycol.">
        <title>101 Dothideomycetes genomes: a test case for predicting lifestyles and emergence of pathogens.</title>
        <authorList>
            <person name="Haridas S."/>
            <person name="Albert R."/>
            <person name="Binder M."/>
            <person name="Bloem J."/>
            <person name="Labutti K."/>
            <person name="Salamov A."/>
            <person name="Andreopoulos B."/>
            <person name="Baker S."/>
            <person name="Barry K."/>
            <person name="Bills G."/>
            <person name="Bluhm B."/>
            <person name="Cannon C."/>
            <person name="Castanera R."/>
            <person name="Culley D."/>
            <person name="Daum C."/>
            <person name="Ezra D."/>
            <person name="Gonzalez J."/>
            <person name="Henrissat B."/>
            <person name="Kuo A."/>
            <person name="Liang C."/>
            <person name="Lipzen A."/>
            <person name="Lutzoni F."/>
            <person name="Magnuson J."/>
            <person name="Mondo S."/>
            <person name="Nolan M."/>
            <person name="Ohm R."/>
            <person name="Pangilinan J."/>
            <person name="Park H.-J."/>
            <person name="Ramirez L."/>
            <person name="Alfaro M."/>
            <person name="Sun H."/>
            <person name="Tritt A."/>
            <person name="Yoshinaga Y."/>
            <person name="Zwiers L.-H."/>
            <person name="Turgeon B."/>
            <person name="Goodwin S."/>
            <person name="Spatafora J."/>
            <person name="Crous P."/>
            <person name="Grigoriev I."/>
        </authorList>
    </citation>
    <scope>NUCLEOTIDE SEQUENCE</scope>
    <source>
        <strain evidence="1">CBS 107.79</strain>
    </source>
</reference>
<sequence length="67" mass="7671">RGAGSLLVQWGVNMSTTMGLDCYVQASEQGQRLYQHHRFTDLDTVEFDLTDYDLDGTEKMTAMIRRP</sequence>